<evidence type="ECO:0000313" key="12">
    <source>
        <dbReference type="Proteomes" id="UP000324611"/>
    </source>
</evidence>
<dbReference type="EMBL" id="VUOC01000001">
    <property type="protein sequence ID" value="KAA2245780.1"/>
    <property type="molecule type" value="Genomic_DNA"/>
</dbReference>
<feature type="domain" description="HD/PDEase" evidence="10">
    <location>
        <begin position="26"/>
        <end position="141"/>
    </location>
</feature>
<evidence type="ECO:0000259" key="10">
    <source>
        <dbReference type="SMART" id="SM00471"/>
    </source>
</evidence>
<keyword evidence="4" id="KW-0547">Nucleotide-binding</keyword>
<keyword evidence="2" id="KW-1003">Cell membrane</keyword>
<dbReference type="CDD" id="cd00077">
    <property type="entry name" value="HDc"/>
    <property type="match status" value="1"/>
</dbReference>
<keyword evidence="12" id="KW-1185">Reference proteome</keyword>
<keyword evidence="5 9" id="KW-1133">Transmembrane helix</keyword>
<dbReference type="InterPro" id="IPR043760">
    <property type="entry name" value="PycTM_dom"/>
</dbReference>
<comment type="subcellular location">
    <subcellularLocation>
        <location evidence="1">Cell membrane</location>
    </subcellularLocation>
</comment>
<evidence type="ECO:0000256" key="8">
    <source>
        <dbReference type="SAM" id="MobiDB-lite"/>
    </source>
</evidence>
<dbReference type="InterPro" id="IPR006675">
    <property type="entry name" value="HDIG_dom"/>
</dbReference>
<feature type="region of interest" description="Disordered" evidence="8">
    <location>
        <begin position="204"/>
        <end position="244"/>
    </location>
</feature>
<dbReference type="PANTHER" id="PTHR21174:SF0">
    <property type="entry name" value="HD PHOSPHOHYDROLASE FAMILY PROTEIN-RELATED"/>
    <property type="match status" value="1"/>
</dbReference>
<proteinExistence type="predicted"/>
<dbReference type="SMART" id="SM00471">
    <property type="entry name" value="HDc"/>
    <property type="match status" value="1"/>
</dbReference>
<comment type="caution">
    <text evidence="11">The sequence shown here is derived from an EMBL/GenBank/DDBJ whole genome shotgun (WGS) entry which is preliminary data.</text>
</comment>
<dbReference type="GO" id="GO:0005886">
    <property type="term" value="C:plasma membrane"/>
    <property type="evidence" value="ECO:0007669"/>
    <property type="project" value="UniProtKB-SubCell"/>
</dbReference>
<evidence type="ECO:0000256" key="3">
    <source>
        <dbReference type="ARBA" id="ARBA00022692"/>
    </source>
</evidence>
<evidence type="ECO:0000256" key="2">
    <source>
        <dbReference type="ARBA" id="ARBA00022475"/>
    </source>
</evidence>
<dbReference type="InterPro" id="IPR006674">
    <property type="entry name" value="HD_domain"/>
</dbReference>
<dbReference type="Gene3D" id="1.10.3210.10">
    <property type="entry name" value="Hypothetical protein af1432"/>
    <property type="match status" value="1"/>
</dbReference>
<dbReference type="GO" id="GO:0000166">
    <property type="term" value="F:nucleotide binding"/>
    <property type="evidence" value="ECO:0007669"/>
    <property type="project" value="UniProtKB-KW"/>
</dbReference>
<feature type="compositionally biased region" description="Basic and acidic residues" evidence="8">
    <location>
        <begin position="219"/>
        <end position="244"/>
    </location>
</feature>
<evidence type="ECO:0000313" key="11">
    <source>
        <dbReference type="EMBL" id="KAA2245780.1"/>
    </source>
</evidence>
<organism evidence="11 12">
    <name type="scientific">Chitinophaga agrisoli</name>
    <dbReference type="NCBI Taxonomy" id="2607653"/>
    <lineage>
        <taxon>Bacteria</taxon>
        <taxon>Pseudomonadati</taxon>
        <taxon>Bacteroidota</taxon>
        <taxon>Chitinophagia</taxon>
        <taxon>Chitinophagales</taxon>
        <taxon>Chitinophagaceae</taxon>
        <taxon>Chitinophaga</taxon>
    </lineage>
</organism>
<feature type="transmembrane region" description="Helical" evidence="9">
    <location>
        <begin position="369"/>
        <end position="386"/>
    </location>
</feature>
<reference evidence="11 12" key="2">
    <citation type="submission" date="2019-09" db="EMBL/GenBank/DDBJ databases">
        <authorList>
            <person name="Jin C."/>
        </authorList>
    </citation>
    <scope>NUCLEOTIDE SEQUENCE [LARGE SCALE GENOMIC DNA]</scope>
    <source>
        <strain evidence="11 12">BN140078</strain>
    </source>
</reference>
<dbReference type="RefSeq" id="WP_149837170.1">
    <property type="nucleotide sequence ID" value="NZ_VUOC01000001.1"/>
</dbReference>
<reference evidence="11 12" key="1">
    <citation type="submission" date="2019-09" db="EMBL/GenBank/DDBJ databases">
        <title>Chitinophaga ginsengihumi sp. nov., isolated from soil of ginseng rhizosphere.</title>
        <authorList>
            <person name="Lee J."/>
        </authorList>
    </citation>
    <scope>NUCLEOTIDE SEQUENCE [LARGE SCALE GENOMIC DNA]</scope>
    <source>
        <strain evidence="11 12">BN140078</strain>
    </source>
</reference>
<evidence type="ECO:0000256" key="5">
    <source>
        <dbReference type="ARBA" id="ARBA00022989"/>
    </source>
</evidence>
<evidence type="ECO:0000256" key="9">
    <source>
        <dbReference type="SAM" id="Phobius"/>
    </source>
</evidence>
<name>A0A5B2W4Y1_9BACT</name>
<dbReference type="InterPro" id="IPR009218">
    <property type="entry name" value="HD_phosphohydro"/>
</dbReference>
<sequence length="421" mass="48146">MQIGPIIEAAGQYVKTQYQQHPHPNLVYHNLLHTQQVVQAAEQIAAHYRLQEQDQLVVLVAAWFHDMGYLQGPPQQHEENGAAMARSFLHSQQAPDAVQQQVVSCIMATKMPQAPQNLLEEIVCDADLFHLGSKHYKERSKLMRQEAETVSGNEISSVAWTEKNLVFLEGHQYFTDYCRVLLKQQKDENIAWLKRKLEKKKGDAPSLPQVVNASPAAVEKADKQKETKEAKEVKEEKKEKKVKRPERGIETMFRMTSTNHIRLSSMADSKAHIMISTNAIIISILLSVLLRKLEDNPNLIIPSFILLATSVVTIIYSVLATRPNVSRGEFTRDDIERKKTNLLFFGNFHGMGLDEYRWGMQQMMEDADFLYGSMIQDIYYLGVVLGHKYRLLRIAYNIFMFGLIISVLAFIIAVIFFPVKE</sequence>
<dbReference type="Pfam" id="PF01966">
    <property type="entry name" value="HD"/>
    <property type="match status" value="1"/>
</dbReference>
<dbReference type="InterPro" id="IPR003607">
    <property type="entry name" value="HD/PDEase_dom"/>
</dbReference>
<dbReference type="AlphaFoldDB" id="A0A5B2W4Y1"/>
<keyword evidence="6" id="KW-0051">Antiviral defense</keyword>
<feature type="transmembrane region" description="Helical" evidence="9">
    <location>
        <begin position="271"/>
        <end position="290"/>
    </location>
</feature>
<gene>
    <name evidence="11" type="ORF">F0L74_07460</name>
</gene>
<accession>A0A5B2W4Y1</accession>
<dbReference type="GO" id="GO:0051607">
    <property type="term" value="P:defense response to virus"/>
    <property type="evidence" value="ECO:0007669"/>
    <property type="project" value="UniProtKB-KW"/>
</dbReference>
<feature type="transmembrane region" description="Helical" evidence="9">
    <location>
        <begin position="299"/>
        <end position="319"/>
    </location>
</feature>
<evidence type="ECO:0000256" key="4">
    <source>
        <dbReference type="ARBA" id="ARBA00022741"/>
    </source>
</evidence>
<keyword evidence="7 9" id="KW-0472">Membrane</keyword>
<evidence type="ECO:0000256" key="6">
    <source>
        <dbReference type="ARBA" id="ARBA00023118"/>
    </source>
</evidence>
<evidence type="ECO:0000256" key="1">
    <source>
        <dbReference type="ARBA" id="ARBA00004236"/>
    </source>
</evidence>
<dbReference type="SUPFAM" id="SSF109604">
    <property type="entry name" value="HD-domain/PDEase-like"/>
    <property type="match status" value="1"/>
</dbReference>
<dbReference type="NCBIfam" id="TIGR00277">
    <property type="entry name" value="HDIG"/>
    <property type="match status" value="1"/>
</dbReference>
<dbReference type="Pfam" id="PF18967">
    <property type="entry name" value="PycTM"/>
    <property type="match status" value="1"/>
</dbReference>
<evidence type="ECO:0000256" key="7">
    <source>
        <dbReference type="ARBA" id="ARBA00023136"/>
    </source>
</evidence>
<keyword evidence="3 9" id="KW-0812">Transmembrane</keyword>
<dbReference type="PANTHER" id="PTHR21174">
    <property type="match status" value="1"/>
</dbReference>
<feature type="transmembrane region" description="Helical" evidence="9">
    <location>
        <begin position="398"/>
        <end position="419"/>
    </location>
</feature>
<protein>
    <submittedName>
        <fullName evidence="11">HDIG domain-containing protein</fullName>
    </submittedName>
</protein>
<dbReference type="Proteomes" id="UP000324611">
    <property type="component" value="Unassembled WGS sequence"/>
</dbReference>